<dbReference type="AlphaFoldDB" id="A0AA88GXG8"/>
<dbReference type="EMBL" id="PYSW02000004">
    <property type="protein sequence ID" value="KAG2392823.1"/>
    <property type="molecule type" value="Genomic_DNA"/>
</dbReference>
<accession>A0AA88GXG8</accession>
<evidence type="ECO:0000256" key="1">
    <source>
        <dbReference type="SAM" id="MobiDB-lite"/>
    </source>
</evidence>
<reference evidence="2 3" key="1">
    <citation type="journal article" date="2018" name="BMC Genomics">
        <title>The genome of Naegleria lovaniensis, the basis for a comparative approach to unravel pathogenicity factors of the human pathogenic amoeba N. fowleri.</title>
        <authorList>
            <person name="Liechti N."/>
            <person name="Schurch N."/>
            <person name="Bruggmann R."/>
            <person name="Wittwer M."/>
        </authorList>
    </citation>
    <scope>NUCLEOTIDE SEQUENCE [LARGE SCALE GENOMIC DNA]</scope>
    <source>
        <strain evidence="2 3">ATCC 30569</strain>
    </source>
</reference>
<dbReference type="GeneID" id="68104002"/>
<protein>
    <submittedName>
        <fullName evidence="2">Uncharacterized protein</fullName>
    </submittedName>
</protein>
<organism evidence="2 3">
    <name type="scientific">Naegleria lovaniensis</name>
    <name type="common">Amoeba</name>
    <dbReference type="NCBI Taxonomy" id="51637"/>
    <lineage>
        <taxon>Eukaryota</taxon>
        <taxon>Discoba</taxon>
        <taxon>Heterolobosea</taxon>
        <taxon>Tetramitia</taxon>
        <taxon>Eutetramitia</taxon>
        <taxon>Vahlkampfiidae</taxon>
        <taxon>Naegleria</taxon>
    </lineage>
</organism>
<feature type="region of interest" description="Disordered" evidence="1">
    <location>
        <begin position="181"/>
        <end position="201"/>
    </location>
</feature>
<comment type="caution">
    <text evidence="2">The sequence shown here is derived from an EMBL/GenBank/DDBJ whole genome shotgun (WGS) entry which is preliminary data.</text>
</comment>
<evidence type="ECO:0000313" key="3">
    <source>
        <dbReference type="Proteomes" id="UP000816034"/>
    </source>
</evidence>
<keyword evidence="3" id="KW-1185">Reference proteome</keyword>
<dbReference type="Proteomes" id="UP000816034">
    <property type="component" value="Unassembled WGS sequence"/>
</dbReference>
<evidence type="ECO:0000313" key="2">
    <source>
        <dbReference type="EMBL" id="KAG2392823.1"/>
    </source>
</evidence>
<dbReference type="RefSeq" id="XP_044554717.1">
    <property type="nucleotide sequence ID" value="XM_044687215.1"/>
</dbReference>
<proteinExistence type="predicted"/>
<sequence length="201" mass="23291">MSKGLETGCEVMKPIPNMSNEDWKEHHLPKRMRLEIANVPRHKGAKKLVRNFAIIVGSVYGYVQRVPSQNPKYTSVLIIACSSRSQIRLRQFLKFLMFSWIGECMLVNQFHEFNKGQSDVHSKTFSIKATPHNLRISNSRDEKKKSGRRNDEIKHNTTVQSFDKSWASVVNYFDFVEALERSESESYSTNSEDLPESSREF</sequence>
<gene>
    <name evidence="2" type="ORF">C9374_011548</name>
</gene>
<name>A0AA88GXG8_NAELO</name>